<dbReference type="Proteomes" id="UP000246569">
    <property type="component" value="Unassembled WGS sequence"/>
</dbReference>
<dbReference type="EMBL" id="QGTJ01000005">
    <property type="protein sequence ID" value="PWV61701.1"/>
    <property type="molecule type" value="Genomic_DNA"/>
</dbReference>
<sequence>MYLNVVLPVSTSRLRVRAMLLGLIALFLTPLVAAVLLVGHWRPQAHAEHGELLDPARPLPVLALHELDGSSLSEQPWQHRWTLVYVAGDAQCAKTCQAALYRLRQVQIATGRDSDRVQRLALWPQTPTGLTADWLAREHGGLRSVLLSRDQVRPLTDAWSVSGVPGGWIYLVDPLGNLLLRYPAEGDASGMLSDLTRLLKLSKIG</sequence>
<evidence type="ECO:0000313" key="1">
    <source>
        <dbReference type="EMBL" id="PWV61701.1"/>
    </source>
</evidence>
<dbReference type="SUPFAM" id="SSF52833">
    <property type="entry name" value="Thioredoxin-like"/>
    <property type="match status" value="1"/>
</dbReference>
<dbReference type="RefSeq" id="WP_146213283.1">
    <property type="nucleotide sequence ID" value="NZ_QGTJ01000005.1"/>
</dbReference>
<dbReference type="OrthoDB" id="9785445at2"/>
<evidence type="ECO:0000313" key="2">
    <source>
        <dbReference type="Proteomes" id="UP000246569"/>
    </source>
</evidence>
<gene>
    <name evidence="1" type="ORF">C7443_105129</name>
</gene>
<reference evidence="1 2" key="1">
    <citation type="submission" date="2018-05" db="EMBL/GenBank/DDBJ databases">
        <title>Genomic Encyclopedia of Type Strains, Phase IV (KMG-IV): sequencing the most valuable type-strain genomes for metagenomic binning, comparative biology and taxonomic classification.</title>
        <authorList>
            <person name="Goeker M."/>
        </authorList>
    </citation>
    <scope>NUCLEOTIDE SEQUENCE [LARGE SCALE GENOMIC DNA]</scope>
    <source>
        <strain evidence="1 2">DSM 23606</strain>
    </source>
</reference>
<dbReference type="InterPro" id="IPR036249">
    <property type="entry name" value="Thioredoxin-like_sf"/>
</dbReference>
<keyword evidence="2" id="KW-1185">Reference proteome</keyword>
<protein>
    <recommendedName>
        <fullName evidence="3">Cytochrome oxidase Cu insertion factor (SCO1/SenC/PrrC family)</fullName>
    </recommendedName>
</protein>
<dbReference type="Gene3D" id="3.40.30.10">
    <property type="entry name" value="Glutaredoxin"/>
    <property type="match status" value="1"/>
</dbReference>
<evidence type="ECO:0008006" key="3">
    <source>
        <dbReference type="Google" id="ProtNLM"/>
    </source>
</evidence>
<dbReference type="AlphaFoldDB" id="A0A317MVN2"/>
<organism evidence="1 2">
    <name type="scientific">Plasticicumulans acidivorans</name>
    <dbReference type="NCBI Taxonomy" id="886464"/>
    <lineage>
        <taxon>Bacteria</taxon>
        <taxon>Pseudomonadati</taxon>
        <taxon>Pseudomonadota</taxon>
        <taxon>Gammaproteobacteria</taxon>
        <taxon>Candidatus Competibacteraceae</taxon>
        <taxon>Plasticicumulans</taxon>
    </lineage>
</organism>
<proteinExistence type="predicted"/>
<name>A0A317MVN2_9GAMM</name>
<comment type="caution">
    <text evidence="1">The sequence shown here is derived from an EMBL/GenBank/DDBJ whole genome shotgun (WGS) entry which is preliminary data.</text>
</comment>
<accession>A0A317MVN2</accession>